<dbReference type="InterPro" id="IPR036179">
    <property type="entry name" value="Ig-like_dom_sf"/>
</dbReference>
<keyword evidence="7" id="KW-1015">Disulfide bond</keyword>
<dbReference type="PANTHER" id="PTHR35971:SF4">
    <property type="entry name" value="OBSCURIN"/>
    <property type="match status" value="1"/>
</dbReference>
<dbReference type="Ensembl" id="ENSLBET00000005835.1">
    <property type="protein sequence ID" value="ENSLBEP00000005549.1"/>
    <property type="gene ID" value="ENSLBEG00000004258.1"/>
</dbReference>
<proteinExistence type="inferred from homology"/>
<evidence type="ECO:0000256" key="8">
    <source>
        <dbReference type="ARBA" id="ARBA00023242"/>
    </source>
</evidence>
<dbReference type="InterPro" id="IPR003599">
    <property type="entry name" value="Ig_sub"/>
</dbReference>
<dbReference type="SMART" id="SM00409">
    <property type="entry name" value="IG"/>
    <property type="match status" value="4"/>
</dbReference>
<evidence type="ECO:0000256" key="5">
    <source>
        <dbReference type="ARBA" id="ARBA00022553"/>
    </source>
</evidence>
<comment type="similarity">
    <text evidence="3">Belongs to the protein kinase superfamily. CAMK Ser/Thr protein kinase family.</text>
</comment>
<reference evidence="11" key="2">
    <citation type="submission" date="2025-09" db="UniProtKB">
        <authorList>
            <consortium name="Ensembl"/>
        </authorList>
    </citation>
    <scope>IDENTIFICATION</scope>
</reference>
<evidence type="ECO:0000256" key="7">
    <source>
        <dbReference type="ARBA" id="ARBA00023157"/>
    </source>
</evidence>
<dbReference type="SMART" id="SM00408">
    <property type="entry name" value="IGc2"/>
    <property type="match status" value="3"/>
</dbReference>
<evidence type="ECO:0000259" key="10">
    <source>
        <dbReference type="PROSITE" id="PS50835"/>
    </source>
</evidence>
<dbReference type="SUPFAM" id="SSF48726">
    <property type="entry name" value="Immunoglobulin"/>
    <property type="match status" value="5"/>
</dbReference>
<keyword evidence="9" id="KW-0393">Immunoglobulin domain</keyword>
<dbReference type="InParanoid" id="A0A3Q3L951"/>
<keyword evidence="4" id="KW-0963">Cytoplasm</keyword>
<dbReference type="InterPro" id="IPR007110">
    <property type="entry name" value="Ig-like_dom"/>
</dbReference>
<evidence type="ECO:0000256" key="2">
    <source>
        <dbReference type="ARBA" id="ARBA00004496"/>
    </source>
</evidence>
<dbReference type="InterPro" id="IPR003598">
    <property type="entry name" value="Ig_sub2"/>
</dbReference>
<keyword evidence="12" id="KW-1185">Reference proteome</keyword>
<accession>A0A3Q3L951</accession>
<dbReference type="Proteomes" id="UP000261660">
    <property type="component" value="Unplaced"/>
</dbReference>
<evidence type="ECO:0000256" key="6">
    <source>
        <dbReference type="ARBA" id="ARBA00022737"/>
    </source>
</evidence>
<sequence length="561" mass="62396">GRCIMCIIAVHAEQAIKIVRGMSSVEVMEPEPALFQVETSLKSGRPPRWTLNGEVLEPSGAVNIDREGTLHSLLLTSTESSMSGPVLFVAGKSRSTAQLVVKGELTKPGLRIEKKSCRIKPQKTEEQNVFFVKLNSVGEVSDEDDAGQYTCDLGTSQTKAKVTVHGEWVGKVWYLERPLTSCSNIMEYLFADLHITIIQRMKTTSVLEGESCTFDCQLSHDLDDEPSWVINGEAVVTNSRIQVINNGRKYRLTIRDAVLTDAGDVIFTLKDLSCRTMLFVKGNSEKPVHIFRELLNVKAVPGEDAELSCEITKPDVTIRWLKNGHLIRQSPKYEISVEKNLARLLIKNTTIRDSGEYCCEAEGVASRAKLEVRGRPPAHVCAGVKGNTSGLVLSCVTSKPCHILWYKDGCLMWNSSRYFATRSVCEARLTIREVCNNDAGVYECSAGSVTTRAVPLKAMDAKEGETVILTCEYSLPGVQFHWWRGFESIRAGDKFMMKQRKTINSLTIKAVKPVDSGEYSCQCRDHRTTASLKVHGMSLNFSVPLCAFFHTSVYQSHFYAL</sequence>
<dbReference type="GO" id="GO:0005634">
    <property type="term" value="C:nucleus"/>
    <property type="evidence" value="ECO:0007669"/>
    <property type="project" value="UniProtKB-SubCell"/>
</dbReference>
<evidence type="ECO:0000313" key="11">
    <source>
        <dbReference type="Ensembl" id="ENSLBEP00000005549.1"/>
    </source>
</evidence>
<dbReference type="GeneTree" id="ENSGT00940000154756"/>
<keyword evidence="5" id="KW-0597">Phosphoprotein</keyword>
<dbReference type="InterPro" id="IPR013151">
    <property type="entry name" value="Immunoglobulin_dom"/>
</dbReference>
<evidence type="ECO:0000256" key="9">
    <source>
        <dbReference type="ARBA" id="ARBA00023319"/>
    </source>
</evidence>
<dbReference type="InterPro" id="IPR013098">
    <property type="entry name" value="Ig_I-set"/>
</dbReference>
<dbReference type="FunFam" id="2.60.40.10:FF:000050">
    <property type="entry name" value="Titin isoform B"/>
    <property type="match status" value="1"/>
</dbReference>
<dbReference type="Pfam" id="PF07679">
    <property type="entry name" value="I-set"/>
    <property type="match status" value="3"/>
</dbReference>
<dbReference type="STRING" id="56723.ENSLBEP00000005549"/>
<keyword evidence="6" id="KW-0677">Repeat</keyword>
<dbReference type="Gene3D" id="2.60.40.10">
    <property type="entry name" value="Immunoglobulins"/>
    <property type="match status" value="5"/>
</dbReference>
<dbReference type="InterPro" id="IPR013783">
    <property type="entry name" value="Ig-like_fold"/>
</dbReference>
<dbReference type="GO" id="GO:0005737">
    <property type="term" value="C:cytoplasm"/>
    <property type="evidence" value="ECO:0007669"/>
    <property type="project" value="UniProtKB-SubCell"/>
</dbReference>
<protein>
    <recommendedName>
        <fullName evidence="10">Ig-like domain-containing protein</fullName>
    </recommendedName>
</protein>
<dbReference type="Pfam" id="PF00047">
    <property type="entry name" value="ig"/>
    <property type="match status" value="1"/>
</dbReference>
<evidence type="ECO:0000256" key="4">
    <source>
        <dbReference type="ARBA" id="ARBA00022490"/>
    </source>
</evidence>
<dbReference type="AlphaFoldDB" id="A0A3Q3L951"/>
<dbReference type="PROSITE" id="PS50835">
    <property type="entry name" value="IG_LIKE"/>
    <property type="match status" value="3"/>
</dbReference>
<evidence type="ECO:0000256" key="3">
    <source>
        <dbReference type="ARBA" id="ARBA00006692"/>
    </source>
</evidence>
<feature type="domain" description="Ig-like" evidence="10">
    <location>
        <begin position="376"/>
        <end position="446"/>
    </location>
</feature>
<dbReference type="CDD" id="cd00096">
    <property type="entry name" value="Ig"/>
    <property type="match status" value="2"/>
</dbReference>
<organism evidence="11 12">
    <name type="scientific">Labrus bergylta</name>
    <name type="common">ballan wrasse</name>
    <dbReference type="NCBI Taxonomy" id="56723"/>
    <lineage>
        <taxon>Eukaryota</taxon>
        <taxon>Metazoa</taxon>
        <taxon>Chordata</taxon>
        <taxon>Craniata</taxon>
        <taxon>Vertebrata</taxon>
        <taxon>Euteleostomi</taxon>
        <taxon>Actinopterygii</taxon>
        <taxon>Neopterygii</taxon>
        <taxon>Teleostei</taxon>
        <taxon>Neoteleostei</taxon>
        <taxon>Acanthomorphata</taxon>
        <taxon>Eupercaria</taxon>
        <taxon>Labriformes</taxon>
        <taxon>Labridae</taxon>
        <taxon>Labrus</taxon>
    </lineage>
</organism>
<keyword evidence="8" id="KW-0539">Nucleus</keyword>
<comment type="subcellular location">
    <subcellularLocation>
        <location evidence="2">Cytoplasm</location>
    </subcellularLocation>
    <subcellularLocation>
        <location evidence="1">Nucleus</location>
    </subcellularLocation>
</comment>
<reference evidence="11" key="1">
    <citation type="submission" date="2025-08" db="UniProtKB">
        <authorList>
            <consortium name="Ensembl"/>
        </authorList>
    </citation>
    <scope>IDENTIFICATION</scope>
</reference>
<feature type="domain" description="Ig-like" evidence="10">
    <location>
        <begin position="447"/>
        <end position="533"/>
    </location>
</feature>
<feature type="domain" description="Ig-like" evidence="10">
    <location>
        <begin position="287"/>
        <end position="371"/>
    </location>
</feature>
<evidence type="ECO:0000313" key="12">
    <source>
        <dbReference type="Proteomes" id="UP000261660"/>
    </source>
</evidence>
<evidence type="ECO:0000256" key="1">
    <source>
        <dbReference type="ARBA" id="ARBA00004123"/>
    </source>
</evidence>
<dbReference type="PANTHER" id="PTHR35971">
    <property type="entry name" value="SI:DKEY-31G6.6"/>
    <property type="match status" value="1"/>
</dbReference>
<dbReference type="InterPro" id="IPR052385">
    <property type="entry name" value="Obscurin/Obscurin-like_Reg"/>
</dbReference>
<name>A0A3Q3L951_9LABR</name>